<proteinExistence type="predicted"/>
<dbReference type="EMBL" id="MHRF01000013">
    <property type="protein sequence ID" value="OHA17779.1"/>
    <property type="molecule type" value="Genomic_DNA"/>
</dbReference>
<evidence type="ECO:0000313" key="4">
    <source>
        <dbReference type="Proteomes" id="UP000178873"/>
    </source>
</evidence>
<reference evidence="3 4" key="1">
    <citation type="journal article" date="2016" name="Nat. Commun.">
        <title>Thousands of microbial genomes shed light on interconnected biogeochemical processes in an aquifer system.</title>
        <authorList>
            <person name="Anantharaman K."/>
            <person name="Brown C.T."/>
            <person name="Hug L.A."/>
            <person name="Sharon I."/>
            <person name="Castelle C.J."/>
            <person name="Probst A.J."/>
            <person name="Thomas B.C."/>
            <person name="Singh A."/>
            <person name="Wilkins M.J."/>
            <person name="Karaoz U."/>
            <person name="Brodie E.L."/>
            <person name="Williams K.H."/>
            <person name="Hubbard S.S."/>
            <person name="Banfield J.F."/>
        </authorList>
    </citation>
    <scope>NUCLEOTIDE SEQUENCE [LARGE SCALE GENOMIC DNA]</scope>
</reference>
<keyword evidence="1" id="KW-1133">Transmembrane helix</keyword>
<sequence>MKKNILNIVALSSVIPTIAFAADFKSFVNTTLTSFSSVISALIAIAVFLLIFGIFRYITAGDNPERIAEGGKLLFWGLIAVFVMFSFWGLTRIILNTFFSAGDLTGFQLENRLFNTN</sequence>
<dbReference type="InterPro" id="IPR043993">
    <property type="entry name" value="T4SS_pilin"/>
</dbReference>
<accession>A0A1G2M3U9</accession>
<dbReference type="Proteomes" id="UP000178873">
    <property type="component" value="Unassembled WGS sequence"/>
</dbReference>
<evidence type="ECO:0000256" key="2">
    <source>
        <dbReference type="SAM" id="SignalP"/>
    </source>
</evidence>
<organism evidence="3 4">
    <name type="scientific">Candidatus Taylorbacteria bacterium RIFCSPHIGHO2_01_FULL_46_22b</name>
    <dbReference type="NCBI Taxonomy" id="1802301"/>
    <lineage>
        <taxon>Bacteria</taxon>
        <taxon>Candidatus Tayloriibacteriota</taxon>
    </lineage>
</organism>
<feature type="transmembrane region" description="Helical" evidence="1">
    <location>
        <begin position="73"/>
        <end position="95"/>
    </location>
</feature>
<feature type="signal peptide" evidence="2">
    <location>
        <begin position="1"/>
        <end position="21"/>
    </location>
</feature>
<comment type="caution">
    <text evidence="3">The sequence shown here is derived from an EMBL/GenBank/DDBJ whole genome shotgun (WGS) entry which is preliminary data.</text>
</comment>
<feature type="chain" id="PRO_5009583620" evidence="2">
    <location>
        <begin position="22"/>
        <end position="117"/>
    </location>
</feature>
<keyword evidence="1" id="KW-0472">Membrane</keyword>
<keyword evidence="1" id="KW-0812">Transmembrane</keyword>
<evidence type="ECO:0000256" key="1">
    <source>
        <dbReference type="SAM" id="Phobius"/>
    </source>
</evidence>
<keyword evidence="2" id="KW-0732">Signal</keyword>
<feature type="transmembrane region" description="Helical" evidence="1">
    <location>
        <begin position="31"/>
        <end position="52"/>
    </location>
</feature>
<dbReference type="Pfam" id="PF18895">
    <property type="entry name" value="T4SS_pilin"/>
    <property type="match status" value="1"/>
</dbReference>
<dbReference type="AlphaFoldDB" id="A0A1G2M3U9"/>
<gene>
    <name evidence="3" type="ORF">A2664_04205</name>
</gene>
<name>A0A1G2M3U9_9BACT</name>
<dbReference type="STRING" id="1802301.A2664_04205"/>
<protein>
    <submittedName>
        <fullName evidence="3">Uncharacterized protein</fullName>
    </submittedName>
</protein>
<evidence type="ECO:0000313" key="3">
    <source>
        <dbReference type="EMBL" id="OHA17779.1"/>
    </source>
</evidence>